<dbReference type="EMBL" id="CP036264">
    <property type="protein sequence ID" value="QEF98628.1"/>
    <property type="molecule type" value="Genomic_DNA"/>
</dbReference>
<proteinExistence type="predicted"/>
<name>A0A5B9MC78_9BACT</name>
<dbReference type="InterPro" id="IPR007709">
    <property type="entry name" value="N-FG_amidohydro"/>
</dbReference>
<dbReference type="Gene3D" id="3.40.630.40">
    <property type="entry name" value="Zn-dependent exopeptidases"/>
    <property type="match status" value="1"/>
</dbReference>
<protein>
    <submittedName>
        <fullName evidence="1">N-formylglutamate amidohydrolase</fullName>
    </submittedName>
</protein>
<dbReference type="RefSeq" id="WP_147868140.1">
    <property type="nucleotide sequence ID" value="NZ_CP036264.1"/>
</dbReference>
<dbReference type="KEGG" id="smam:Mal15_26830"/>
<dbReference type="AlphaFoldDB" id="A0A5B9MC78"/>
<gene>
    <name evidence="1" type="ORF">Mal15_26830</name>
</gene>
<dbReference type="Proteomes" id="UP000321353">
    <property type="component" value="Chromosome"/>
</dbReference>
<sequence>MVDQIWTSERGDGPLVATAVHDGHALRDDVMSHIKLDDLGRLREEDPFTGVWTNCVPTRVIGLRSRFEVDLNRPREKAVYRTPEDAWGLTVWKDNPADEMFAKSLSEYDAFYHAMHELLTRIVIEQGHFVLYDLHTYNHRRAGPDGEVADPEANPQVNIGTGTMDRHRWGHVVDALIGALREFDFPGGRLDVRENVKFRGGNWPRWIHETFPTTGVAIAIEFKKFFMDEWTGQPDPSAVDAISRALQFSVPFVMDALNRPQLI</sequence>
<dbReference type="Pfam" id="PF05013">
    <property type="entry name" value="FGase"/>
    <property type="match status" value="1"/>
</dbReference>
<evidence type="ECO:0000313" key="1">
    <source>
        <dbReference type="EMBL" id="QEF98628.1"/>
    </source>
</evidence>
<keyword evidence="2" id="KW-1185">Reference proteome</keyword>
<dbReference type="SUPFAM" id="SSF53187">
    <property type="entry name" value="Zn-dependent exopeptidases"/>
    <property type="match status" value="1"/>
</dbReference>
<accession>A0A5B9MC78</accession>
<reference evidence="1 2" key="1">
    <citation type="submission" date="2019-02" db="EMBL/GenBank/DDBJ databases">
        <title>Planctomycetal bacteria perform biofilm scaping via a novel small molecule.</title>
        <authorList>
            <person name="Jeske O."/>
            <person name="Boedeker C."/>
            <person name="Wiegand S."/>
            <person name="Breitling P."/>
            <person name="Kallscheuer N."/>
            <person name="Jogler M."/>
            <person name="Rohde M."/>
            <person name="Petersen J."/>
            <person name="Medema M.H."/>
            <person name="Surup F."/>
            <person name="Jogler C."/>
        </authorList>
    </citation>
    <scope>NUCLEOTIDE SEQUENCE [LARGE SCALE GENOMIC DNA]</scope>
    <source>
        <strain evidence="1 2">Mal15</strain>
    </source>
</reference>
<organism evidence="1 2">
    <name type="scientific">Stieleria maiorica</name>
    <dbReference type="NCBI Taxonomy" id="2795974"/>
    <lineage>
        <taxon>Bacteria</taxon>
        <taxon>Pseudomonadati</taxon>
        <taxon>Planctomycetota</taxon>
        <taxon>Planctomycetia</taxon>
        <taxon>Pirellulales</taxon>
        <taxon>Pirellulaceae</taxon>
        <taxon>Stieleria</taxon>
    </lineage>
</organism>
<keyword evidence="1" id="KW-0378">Hydrolase</keyword>
<dbReference type="GO" id="GO:0016787">
    <property type="term" value="F:hydrolase activity"/>
    <property type="evidence" value="ECO:0007669"/>
    <property type="project" value="UniProtKB-KW"/>
</dbReference>
<evidence type="ECO:0000313" key="2">
    <source>
        <dbReference type="Proteomes" id="UP000321353"/>
    </source>
</evidence>